<keyword evidence="1" id="KW-0812">Transmembrane</keyword>
<dbReference type="OrthoDB" id="415460at2759"/>
<protein>
    <submittedName>
        <fullName evidence="2">Uncharacterized protein</fullName>
    </submittedName>
</protein>
<reference evidence="2 3" key="1">
    <citation type="journal article" date="2018" name="Sci. Rep.">
        <title>Comparative analysis of the Pocillopora damicornis genome highlights role of immune system in coral evolution.</title>
        <authorList>
            <person name="Cunning R."/>
            <person name="Bay R.A."/>
            <person name="Gillette P."/>
            <person name="Baker A.C."/>
            <person name="Traylor-Knowles N."/>
        </authorList>
    </citation>
    <scope>NUCLEOTIDE SEQUENCE [LARGE SCALE GENOMIC DNA]</scope>
    <source>
        <strain evidence="2">RSMAS</strain>
        <tissue evidence="2">Whole animal</tissue>
    </source>
</reference>
<dbReference type="SUPFAM" id="SSF53850">
    <property type="entry name" value="Periplasmic binding protein-like II"/>
    <property type="match status" value="1"/>
</dbReference>
<keyword evidence="1" id="KW-0472">Membrane</keyword>
<keyword evidence="3" id="KW-1185">Reference proteome</keyword>
<organism evidence="2 3">
    <name type="scientific">Pocillopora damicornis</name>
    <name type="common">Cauliflower coral</name>
    <name type="synonym">Millepora damicornis</name>
    <dbReference type="NCBI Taxonomy" id="46731"/>
    <lineage>
        <taxon>Eukaryota</taxon>
        <taxon>Metazoa</taxon>
        <taxon>Cnidaria</taxon>
        <taxon>Anthozoa</taxon>
        <taxon>Hexacorallia</taxon>
        <taxon>Scleractinia</taxon>
        <taxon>Astrocoeniina</taxon>
        <taxon>Pocilloporidae</taxon>
        <taxon>Pocillopora</taxon>
    </lineage>
</organism>
<dbReference type="Proteomes" id="UP000275408">
    <property type="component" value="Unassembled WGS sequence"/>
</dbReference>
<evidence type="ECO:0000313" key="3">
    <source>
        <dbReference type="Proteomes" id="UP000275408"/>
    </source>
</evidence>
<dbReference type="AlphaFoldDB" id="A0A3M6TNG0"/>
<gene>
    <name evidence="2" type="ORF">pdam_00001805</name>
</gene>
<accession>A0A3M6TNG0</accession>
<evidence type="ECO:0000256" key="1">
    <source>
        <dbReference type="SAM" id="Phobius"/>
    </source>
</evidence>
<name>A0A3M6TNG0_POCDA</name>
<evidence type="ECO:0000313" key="2">
    <source>
        <dbReference type="EMBL" id="RMX42953.1"/>
    </source>
</evidence>
<comment type="caution">
    <text evidence="2">The sequence shown here is derived from an EMBL/GenBank/DDBJ whole genome shotgun (WGS) entry which is preliminary data.</text>
</comment>
<proteinExistence type="predicted"/>
<sequence>MYGNILTSVIIVRNSIEDAIKDVQSKKVDGLFIDHYANTFYHSREKLKTLLTVKKLELQRDVGVLFSKDRKYLADCLNYQRSTILRSAQTITATYKYTKSNPAKQFSLFDDSSSFIKILLYILLGVLAGMLCIGVIWDLLIRKKSGKQQNSTIEWQAENKGMVLTERESILNDFEVGKRLLKQMQDHFIILESKVSKLRGSQ</sequence>
<keyword evidence="1" id="KW-1133">Transmembrane helix</keyword>
<dbReference type="EMBL" id="RCHS01003247">
    <property type="protein sequence ID" value="RMX42953.1"/>
    <property type="molecule type" value="Genomic_DNA"/>
</dbReference>
<feature type="transmembrane region" description="Helical" evidence="1">
    <location>
        <begin position="118"/>
        <end position="141"/>
    </location>
</feature>